<dbReference type="PANTHER" id="PTHR23248:SF63">
    <property type="entry name" value="PHOSPHOLIPID SCRAMBLASE"/>
    <property type="match status" value="1"/>
</dbReference>
<dbReference type="Proteomes" id="UP001328107">
    <property type="component" value="Unassembled WGS sequence"/>
</dbReference>
<keyword evidence="2" id="KW-0106">Calcium</keyword>
<organism evidence="4 5">
    <name type="scientific">Pristionchus mayeri</name>
    <dbReference type="NCBI Taxonomy" id="1317129"/>
    <lineage>
        <taxon>Eukaryota</taxon>
        <taxon>Metazoa</taxon>
        <taxon>Ecdysozoa</taxon>
        <taxon>Nematoda</taxon>
        <taxon>Chromadorea</taxon>
        <taxon>Rhabditida</taxon>
        <taxon>Rhabditina</taxon>
        <taxon>Diplogasteromorpha</taxon>
        <taxon>Diplogasteroidea</taxon>
        <taxon>Neodiplogasteridae</taxon>
        <taxon>Pristionchus</taxon>
    </lineage>
</organism>
<comment type="function">
    <text evidence="2">May mediate accelerated ATP-independent bidirectional transbilayer migration of phospholipids upon binding calcium ions that results in a loss of phospholipid asymmetry in the plasma membrane.</text>
</comment>
<sequence length="116" mass="13035">PISSQPRNSQGGVWMPKPEESSDIPPGLEDLTMIDYIFVKQKIETWEVLGGAETRNKYAILNGAGQQVYYAKEVSYDCARCMQGRNRGFIIHITDNLGREVMRVIRVYDECAGCCG</sequence>
<dbReference type="EMBL" id="BTRK01000004">
    <property type="protein sequence ID" value="GMR47172.1"/>
    <property type="molecule type" value="Genomic_DNA"/>
</dbReference>
<comment type="similarity">
    <text evidence="1 2">Belongs to the phospholipid scramblase family.</text>
</comment>
<dbReference type="AlphaFoldDB" id="A0AAN5I090"/>
<evidence type="ECO:0000256" key="2">
    <source>
        <dbReference type="RuleBase" id="RU363116"/>
    </source>
</evidence>
<feature type="non-terminal residue" evidence="4">
    <location>
        <position position="1"/>
    </location>
</feature>
<evidence type="ECO:0000256" key="3">
    <source>
        <dbReference type="SAM" id="MobiDB-lite"/>
    </source>
</evidence>
<protein>
    <recommendedName>
        <fullName evidence="2">Phospholipid scramblase</fullName>
    </recommendedName>
</protein>
<reference evidence="5" key="1">
    <citation type="submission" date="2022-10" db="EMBL/GenBank/DDBJ databases">
        <title>Genome assembly of Pristionchus species.</title>
        <authorList>
            <person name="Yoshida K."/>
            <person name="Sommer R.J."/>
        </authorList>
    </citation>
    <scope>NUCLEOTIDE SEQUENCE [LARGE SCALE GENOMIC DNA]</scope>
    <source>
        <strain evidence="5">RS5460</strain>
    </source>
</reference>
<evidence type="ECO:0000313" key="5">
    <source>
        <dbReference type="Proteomes" id="UP001328107"/>
    </source>
</evidence>
<keyword evidence="5" id="KW-1185">Reference proteome</keyword>
<dbReference type="PANTHER" id="PTHR23248">
    <property type="entry name" value="PHOSPHOLIPID SCRAMBLASE-RELATED"/>
    <property type="match status" value="1"/>
</dbReference>
<proteinExistence type="inferred from homology"/>
<feature type="compositionally biased region" description="Polar residues" evidence="3">
    <location>
        <begin position="1"/>
        <end position="11"/>
    </location>
</feature>
<keyword evidence="2" id="KW-0449">Lipoprotein</keyword>
<feature type="region of interest" description="Disordered" evidence="3">
    <location>
        <begin position="1"/>
        <end position="26"/>
    </location>
</feature>
<comment type="cofactor">
    <cofactor evidence="2">
        <name>Ca(2+)</name>
        <dbReference type="ChEBI" id="CHEBI:29108"/>
    </cofactor>
</comment>
<accession>A0AAN5I090</accession>
<keyword evidence="2" id="KW-0564">Palmitate</keyword>
<feature type="non-terminal residue" evidence="4">
    <location>
        <position position="116"/>
    </location>
</feature>
<dbReference type="InterPro" id="IPR005552">
    <property type="entry name" value="Scramblase"/>
</dbReference>
<dbReference type="GO" id="GO:0005886">
    <property type="term" value="C:plasma membrane"/>
    <property type="evidence" value="ECO:0007669"/>
    <property type="project" value="TreeGrafter"/>
</dbReference>
<evidence type="ECO:0000256" key="1">
    <source>
        <dbReference type="ARBA" id="ARBA00005350"/>
    </source>
</evidence>
<gene>
    <name evidence="4" type="ORF">PMAYCL1PPCAC_17367</name>
</gene>
<dbReference type="GO" id="GO:0017128">
    <property type="term" value="F:phospholipid scramblase activity"/>
    <property type="evidence" value="ECO:0007669"/>
    <property type="project" value="InterPro"/>
</dbReference>
<name>A0AAN5I090_9BILA</name>
<dbReference type="Pfam" id="PF03803">
    <property type="entry name" value="Scramblase"/>
    <property type="match status" value="1"/>
</dbReference>
<evidence type="ECO:0000313" key="4">
    <source>
        <dbReference type="EMBL" id="GMR47172.1"/>
    </source>
</evidence>
<comment type="caution">
    <text evidence="4">The sequence shown here is derived from an EMBL/GenBank/DDBJ whole genome shotgun (WGS) entry which is preliminary data.</text>
</comment>